<keyword evidence="1" id="KW-0614">Plasmid</keyword>
<evidence type="ECO:0000313" key="1">
    <source>
        <dbReference type="EMBL" id="BAB12618.1"/>
    </source>
</evidence>
<reference evidence="1" key="1">
    <citation type="journal article" date="1992" name="J. Bacteriol.">
        <title>Nucleotide sequence of the R721 shufflon.</title>
        <authorList>
            <person name="Kim S."/>
            <person name="Komano T."/>
        </authorList>
    </citation>
    <scope>NUCLEOTIDE SEQUENCE</scope>
    <source>
        <strain evidence="1">K-12</strain>
        <plasmid evidence="1">R721</plasmid>
    </source>
</reference>
<gene>
    <name evidence="1" type="primary">ycgA</name>
</gene>
<dbReference type="EMBL" id="AP002527">
    <property type="protein sequence ID" value="BAB12618.1"/>
    <property type="molecule type" value="Genomic_DNA"/>
</dbReference>
<sequence length="85" mass="9956">MHSAYLLFSWQRWIFRFLVTRSLCSVAGLRRAVSYQKKSPHNAGIVLFICKFMTCRLSQKMATIFVYAATFSHISINTTNQYIRQ</sequence>
<accession>Q9F559</accession>
<reference evidence="1" key="2">
    <citation type="submission" date="2000-06" db="EMBL/GenBank/DDBJ databases">
        <title>Organization and diversification of plasmid genomes: complete nucleotide sequence of the R721 genome.</title>
        <authorList>
            <person name="Sampei G."/>
            <person name="Motomura K."/>
            <person name="Masuda S."/>
            <person name="Yamaguchi T."/>
            <person name="Ando K."/>
            <person name="Oishi T."/>
            <person name="Furuya N."/>
            <person name="Komano T."/>
            <person name="Mizobuchi K."/>
        </authorList>
    </citation>
    <scope>NUCLEOTIDE SEQUENCE</scope>
    <source>
        <strain evidence="1">K-12</strain>
        <plasmid evidence="1">R721</plasmid>
    </source>
</reference>
<geneLocation type="plasmid" evidence="1">
    <name>R721</name>
</geneLocation>
<organism evidence="1">
    <name type="scientific">Escherichia coli</name>
    <dbReference type="NCBI Taxonomy" id="562"/>
    <lineage>
        <taxon>Bacteria</taxon>
        <taxon>Pseudomonadati</taxon>
        <taxon>Pseudomonadota</taxon>
        <taxon>Gammaproteobacteria</taxon>
        <taxon>Enterobacterales</taxon>
        <taxon>Enterobacteriaceae</taxon>
        <taxon>Escherichia</taxon>
    </lineage>
</organism>
<proteinExistence type="predicted"/>
<name>Q9F559_ECOLX</name>
<dbReference type="AlphaFoldDB" id="Q9F559"/>
<protein>
    <submittedName>
        <fullName evidence="1">YcgA protein</fullName>
    </submittedName>
</protein>